<organism evidence="13 14">
    <name type="scientific">Capnocytophaga endodontalis</name>
    <dbReference type="NCBI Taxonomy" id="2708117"/>
    <lineage>
        <taxon>Bacteria</taxon>
        <taxon>Pseudomonadati</taxon>
        <taxon>Bacteroidota</taxon>
        <taxon>Flavobacteriia</taxon>
        <taxon>Flavobacteriales</taxon>
        <taxon>Flavobacteriaceae</taxon>
        <taxon>Capnocytophaga</taxon>
    </lineage>
</organism>
<dbReference type="SUPFAM" id="SSF56935">
    <property type="entry name" value="Porins"/>
    <property type="match status" value="1"/>
</dbReference>
<dbReference type="GO" id="GO:0015344">
    <property type="term" value="F:siderophore uptake transmembrane transporter activity"/>
    <property type="evidence" value="ECO:0007669"/>
    <property type="project" value="TreeGrafter"/>
</dbReference>
<reference evidence="14" key="1">
    <citation type="submission" date="2017-06" db="EMBL/GenBank/DDBJ databases">
        <title>Complete genome sequence of Capnocytophaga sp. KCOM 1579 (=ChDC OS43) isolated from a human refractory periapical abscess lesion.</title>
        <authorList>
            <person name="Kook J.-K."/>
            <person name="Park S.-N."/>
            <person name="Lim Y.K."/>
            <person name="Roh H."/>
        </authorList>
    </citation>
    <scope>NUCLEOTIDE SEQUENCE [LARGE SCALE GENOMIC DNA]</scope>
    <source>
        <strain evidence="14">ChDC OS43</strain>
    </source>
</reference>
<name>A0A1Z4BT55_9FLAO</name>
<dbReference type="GO" id="GO:0009279">
    <property type="term" value="C:cell outer membrane"/>
    <property type="evidence" value="ECO:0007669"/>
    <property type="project" value="UniProtKB-SubCell"/>
</dbReference>
<dbReference type="Pfam" id="PF07715">
    <property type="entry name" value="Plug"/>
    <property type="match status" value="1"/>
</dbReference>
<evidence type="ECO:0000256" key="7">
    <source>
        <dbReference type="ARBA" id="ARBA00023136"/>
    </source>
</evidence>
<evidence type="ECO:0000256" key="1">
    <source>
        <dbReference type="ARBA" id="ARBA00004571"/>
    </source>
</evidence>
<dbReference type="InterPro" id="IPR039426">
    <property type="entry name" value="TonB-dep_rcpt-like"/>
</dbReference>
<dbReference type="InterPro" id="IPR037066">
    <property type="entry name" value="Plug_dom_sf"/>
</dbReference>
<dbReference type="InterPro" id="IPR012910">
    <property type="entry name" value="Plug_dom"/>
</dbReference>
<evidence type="ECO:0000256" key="8">
    <source>
        <dbReference type="ARBA" id="ARBA00023170"/>
    </source>
</evidence>
<keyword evidence="3" id="KW-1134">Transmembrane beta strand</keyword>
<dbReference type="PANTHER" id="PTHR30069">
    <property type="entry name" value="TONB-DEPENDENT OUTER MEMBRANE RECEPTOR"/>
    <property type="match status" value="1"/>
</dbReference>
<dbReference type="Gene3D" id="2.170.130.10">
    <property type="entry name" value="TonB-dependent receptor, plug domain"/>
    <property type="match status" value="1"/>
</dbReference>
<comment type="subcellular location">
    <subcellularLocation>
        <location evidence="1">Cell outer membrane</location>
        <topology evidence="1">Multi-pass membrane protein</topology>
    </subcellularLocation>
</comment>
<keyword evidence="14" id="KW-1185">Reference proteome</keyword>
<evidence type="ECO:0000256" key="5">
    <source>
        <dbReference type="ARBA" id="ARBA00022729"/>
    </source>
</evidence>
<dbReference type="GO" id="GO:0044718">
    <property type="term" value="P:siderophore transmembrane transport"/>
    <property type="evidence" value="ECO:0007669"/>
    <property type="project" value="TreeGrafter"/>
</dbReference>
<comment type="similarity">
    <text evidence="10">Belongs to the TonB-dependent receptor family.</text>
</comment>
<sequence length="883" mass="99445">MRIFLLIIISLLFPCGLIAQITLSGRVVSVQQQPLQGVTVVDKISGKWAFTNDKGEFSISVYKEYELSFTMLGLQSQTIKGTVTLTHSISVIMQEETLRLNEVVVTATKVRDKVSSAVVLNNYAIGQFQSFSVSDILQQLPGQTIEKPSFFTPNILNLRTAIKSDNNAFGISYIIDDMPLSNDENMQTYSKNINTTAFSRINTGMDLRTIPASSIEKVEVITGIADAKYGNATTGLVVIDRKAGVYPLQVSASMIGGGNAVSVNKGFKISDKVGNLSLSLDYLNANADPRNNLDGYNRVTLSSIWSVVSPKNNFRNTFNLTLRSNIDGNKTDKEQVEGFRNSSNKKDYGLTFSNRLGWQFNKKWIDQLNLTFGLSVSKQDDYKEQFINNGGEVVPTATTTALHEGLYTPVAFRSLVRTIGLPFSINSQLGISKHLKNDNFSQNISAGIGFLYNDNLGEGKVFDSSTANTVGTVSKISNSEEGVRPLNFNKYVIANKLLSVYLQDNFQWQRANRQLLVANIGLRYENQNGYSSLSPRVNMAYEFTKYFKLRGGVGLATKAPSLANRFPGNVHFDILLRDDRTNHYAVNRVQTYVEQRRKVDLKPSKAWKYELGTDVSLKFMQLNLTTYLNKTFDAFTSETTFKLYDLPKLTYIPSADPEHIPPTYRIDGYEKVVRTYSTATNGSYYTDKGVELILFFNKIDKINTQFSLSGSYVFSSSTSRLPYISKTNNALEEKYVYGYYPTDASQREQMHLRLTATHHISSLGLLFSLTVEQFTFSNNYIALREIYPYAYMDKNLVYHEIPAAERTHSRYKHLFLTPNETKTVHTPTYHNFHLRITKEMLNGLSISLYANNFLNYRPKITVNGHTSLQNSKISFGGSVKYQF</sequence>
<evidence type="ECO:0000313" key="14">
    <source>
        <dbReference type="Proteomes" id="UP000197007"/>
    </source>
</evidence>
<dbReference type="SUPFAM" id="SSF49464">
    <property type="entry name" value="Carboxypeptidase regulatory domain-like"/>
    <property type="match status" value="1"/>
</dbReference>
<feature type="domain" description="TonB-dependent receptor plug" evidence="12">
    <location>
        <begin position="110"/>
        <end position="235"/>
    </location>
</feature>
<dbReference type="Pfam" id="PF13715">
    <property type="entry name" value="CarbopepD_reg_2"/>
    <property type="match status" value="1"/>
</dbReference>
<dbReference type="InterPro" id="IPR036942">
    <property type="entry name" value="Beta-barrel_TonB_sf"/>
</dbReference>
<keyword evidence="5" id="KW-0732">Signal</keyword>
<dbReference type="Gene3D" id="2.40.170.20">
    <property type="entry name" value="TonB-dependent receptor, beta-barrel domain"/>
    <property type="match status" value="1"/>
</dbReference>
<dbReference type="AlphaFoldDB" id="A0A1Z4BT55"/>
<keyword evidence="8 13" id="KW-0675">Receptor</keyword>
<protein>
    <submittedName>
        <fullName evidence="13">TonB-dependent receptor</fullName>
    </submittedName>
</protein>
<dbReference type="KEGG" id="capn:CBG49_15665"/>
<dbReference type="Pfam" id="PF00593">
    <property type="entry name" value="TonB_dep_Rec_b-barrel"/>
    <property type="match status" value="1"/>
</dbReference>
<evidence type="ECO:0000256" key="4">
    <source>
        <dbReference type="ARBA" id="ARBA00022692"/>
    </source>
</evidence>
<dbReference type="PANTHER" id="PTHR30069:SF29">
    <property type="entry name" value="HEMOGLOBIN AND HEMOGLOBIN-HAPTOGLOBIN-BINDING PROTEIN 1-RELATED"/>
    <property type="match status" value="1"/>
</dbReference>
<keyword evidence="2" id="KW-0813">Transport</keyword>
<evidence type="ECO:0000256" key="3">
    <source>
        <dbReference type="ARBA" id="ARBA00022452"/>
    </source>
</evidence>
<evidence type="ECO:0000256" key="10">
    <source>
        <dbReference type="RuleBase" id="RU003357"/>
    </source>
</evidence>
<evidence type="ECO:0000313" key="13">
    <source>
        <dbReference type="EMBL" id="ASF44423.1"/>
    </source>
</evidence>
<feature type="domain" description="TonB-dependent receptor-like beta-barrel" evidence="11">
    <location>
        <begin position="293"/>
        <end position="852"/>
    </location>
</feature>
<evidence type="ECO:0000259" key="11">
    <source>
        <dbReference type="Pfam" id="PF00593"/>
    </source>
</evidence>
<proteinExistence type="inferred from homology"/>
<evidence type="ECO:0000259" key="12">
    <source>
        <dbReference type="Pfam" id="PF07715"/>
    </source>
</evidence>
<evidence type="ECO:0000256" key="9">
    <source>
        <dbReference type="ARBA" id="ARBA00023237"/>
    </source>
</evidence>
<keyword evidence="4" id="KW-0812">Transmembrane</keyword>
<gene>
    <name evidence="13" type="ORF">CBG49_15665</name>
</gene>
<evidence type="ECO:0000256" key="6">
    <source>
        <dbReference type="ARBA" id="ARBA00023077"/>
    </source>
</evidence>
<dbReference type="InterPro" id="IPR000531">
    <property type="entry name" value="Beta-barrel_TonB"/>
</dbReference>
<keyword evidence="9" id="KW-0998">Cell outer membrane</keyword>
<keyword evidence="7 10" id="KW-0472">Membrane</keyword>
<evidence type="ECO:0000256" key="2">
    <source>
        <dbReference type="ARBA" id="ARBA00022448"/>
    </source>
</evidence>
<dbReference type="RefSeq" id="WP_088595216.1">
    <property type="nucleotide sequence ID" value="NZ_CP022022.1"/>
</dbReference>
<dbReference type="Proteomes" id="UP000197007">
    <property type="component" value="Chromosome"/>
</dbReference>
<dbReference type="InterPro" id="IPR008969">
    <property type="entry name" value="CarboxyPept-like_regulatory"/>
</dbReference>
<keyword evidence="6 10" id="KW-0798">TonB box</keyword>
<accession>A0A1Z4BT55</accession>
<dbReference type="EMBL" id="CP022022">
    <property type="protein sequence ID" value="ASF44423.1"/>
    <property type="molecule type" value="Genomic_DNA"/>
</dbReference>